<dbReference type="Proteomes" id="UP000837857">
    <property type="component" value="Chromosome 11"/>
</dbReference>
<feature type="compositionally biased region" description="Basic and acidic residues" evidence="1">
    <location>
        <begin position="105"/>
        <end position="122"/>
    </location>
</feature>
<organism evidence="2 3">
    <name type="scientific">Iphiclides podalirius</name>
    <name type="common">scarce swallowtail</name>
    <dbReference type="NCBI Taxonomy" id="110791"/>
    <lineage>
        <taxon>Eukaryota</taxon>
        <taxon>Metazoa</taxon>
        <taxon>Ecdysozoa</taxon>
        <taxon>Arthropoda</taxon>
        <taxon>Hexapoda</taxon>
        <taxon>Insecta</taxon>
        <taxon>Pterygota</taxon>
        <taxon>Neoptera</taxon>
        <taxon>Endopterygota</taxon>
        <taxon>Lepidoptera</taxon>
        <taxon>Glossata</taxon>
        <taxon>Ditrysia</taxon>
        <taxon>Papilionoidea</taxon>
        <taxon>Papilionidae</taxon>
        <taxon>Papilioninae</taxon>
        <taxon>Iphiclides</taxon>
    </lineage>
</organism>
<feature type="compositionally biased region" description="Basic residues" evidence="1">
    <location>
        <begin position="129"/>
        <end position="152"/>
    </location>
</feature>
<name>A0ABN8HSM8_9NEOP</name>
<sequence length="233" mass="25910">MNESARGTERGRLPPFQQLACGYTDRCARAVRPRVAAARWRWMVEARSRRRPPRAPRAHLPRRARGAAARRGEARRARPAAAAPRTTRARRPARGQRARRGPGPPRDRNTRTVELRTGERAPHSVIRAASRRLAGRRGCARAATRRLGRRTRRHTTAPEHYFGSDAPRRRRRPPAACCQFYAKLRAGGDAICAVGRPGVADGADVVPNGGRLLIEWAQGERTRVTTCAAPHSK</sequence>
<feature type="non-terminal residue" evidence="2">
    <location>
        <position position="233"/>
    </location>
</feature>
<evidence type="ECO:0000313" key="3">
    <source>
        <dbReference type="Proteomes" id="UP000837857"/>
    </source>
</evidence>
<gene>
    <name evidence="2" type="ORF">IPOD504_LOCUS1790</name>
</gene>
<feature type="region of interest" description="Disordered" evidence="1">
    <location>
        <begin position="47"/>
        <end position="152"/>
    </location>
</feature>
<reference evidence="2" key="1">
    <citation type="submission" date="2022-03" db="EMBL/GenBank/DDBJ databases">
        <authorList>
            <person name="Martin H S."/>
        </authorList>
    </citation>
    <scope>NUCLEOTIDE SEQUENCE</scope>
</reference>
<keyword evidence="3" id="KW-1185">Reference proteome</keyword>
<dbReference type="EMBL" id="OW152823">
    <property type="protein sequence ID" value="CAH2039575.1"/>
    <property type="molecule type" value="Genomic_DNA"/>
</dbReference>
<evidence type="ECO:0000256" key="1">
    <source>
        <dbReference type="SAM" id="MobiDB-lite"/>
    </source>
</evidence>
<feature type="compositionally biased region" description="Basic residues" evidence="1">
    <location>
        <begin position="87"/>
        <end position="100"/>
    </location>
</feature>
<feature type="compositionally biased region" description="Basic residues" evidence="1">
    <location>
        <begin position="48"/>
        <end position="65"/>
    </location>
</feature>
<protein>
    <submittedName>
        <fullName evidence="2">Uncharacterized protein</fullName>
    </submittedName>
</protein>
<accession>A0ABN8HSM8</accession>
<evidence type="ECO:0000313" key="2">
    <source>
        <dbReference type="EMBL" id="CAH2039575.1"/>
    </source>
</evidence>
<proteinExistence type="predicted"/>